<feature type="domain" description="T6SS Phospholipase effector Tle1-like catalytic" evidence="1">
    <location>
        <begin position="210"/>
        <end position="320"/>
    </location>
</feature>
<proteinExistence type="predicted"/>
<dbReference type="Proteomes" id="UP000829998">
    <property type="component" value="Chromosome"/>
</dbReference>
<dbReference type="PANTHER" id="PTHR33840:SF1">
    <property type="entry name" value="TLE1 PHOSPHOLIPASE DOMAIN-CONTAINING PROTEIN"/>
    <property type="match status" value="1"/>
</dbReference>
<reference evidence="2 3" key="1">
    <citation type="submission" date="2022-04" db="EMBL/GenBank/DDBJ databases">
        <authorList>
            <person name="Ra J.-S."/>
            <person name="Kim S.-B."/>
        </authorList>
    </citation>
    <scope>NUCLEOTIDE SEQUENCE [LARGE SCALE GENOMIC DNA]</scope>
    <source>
        <strain evidence="2 3">MMS21-Er5</strain>
    </source>
</reference>
<gene>
    <name evidence="2" type="ORF">M0M44_16130</name>
</gene>
<evidence type="ECO:0000313" key="2">
    <source>
        <dbReference type="EMBL" id="UPZ14285.1"/>
    </source>
</evidence>
<dbReference type="EMBL" id="CP096829">
    <property type="protein sequence ID" value="UPZ14285.1"/>
    <property type="molecule type" value="Genomic_DNA"/>
</dbReference>
<accession>A0ABY4LMF6</accession>
<protein>
    <submittedName>
        <fullName evidence="2">DUF2235 domain-containing protein</fullName>
    </submittedName>
</protein>
<dbReference type="Pfam" id="PF09994">
    <property type="entry name" value="T6SS_Tle1-like_cat"/>
    <property type="match status" value="1"/>
</dbReference>
<organism evidence="2 3">
    <name type="scientific">Flavobacterium humidisoli</name>
    <dbReference type="NCBI Taxonomy" id="2937442"/>
    <lineage>
        <taxon>Bacteria</taxon>
        <taxon>Pseudomonadati</taxon>
        <taxon>Bacteroidota</taxon>
        <taxon>Flavobacteriia</taxon>
        <taxon>Flavobacteriales</taxon>
        <taxon>Flavobacteriaceae</taxon>
        <taxon>Flavobacterium</taxon>
    </lineage>
</organism>
<evidence type="ECO:0000313" key="3">
    <source>
        <dbReference type="Proteomes" id="UP000829998"/>
    </source>
</evidence>
<dbReference type="RefSeq" id="WP_248726588.1">
    <property type="nucleotide sequence ID" value="NZ_CP096829.1"/>
</dbReference>
<dbReference type="InterPro" id="IPR018712">
    <property type="entry name" value="Tle1-like_cat"/>
</dbReference>
<evidence type="ECO:0000259" key="1">
    <source>
        <dbReference type="Pfam" id="PF09994"/>
    </source>
</evidence>
<name>A0ABY4LMF6_9FLAO</name>
<keyword evidence="3" id="KW-1185">Reference proteome</keyword>
<dbReference type="PANTHER" id="PTHR33840">
    <property type="match status" value="1"/>
</dbReference>
<sequence length="470" mass="52850">MSKITIVQGDIIEFTGGNNIFYGREGIENSAERIIQGGKENGVTHGIPTTYETIENLKGVKITAILFFDGTKNNRNNTFRRLDKDANSNTSKDSKVIYKKNIEKESSYENGYSNIAALSYMAIDNPKERIVIDYIEGEGTENDQKGDAMGFAFGSGDTGISKKVKKGFTNIKTKIDGAFKEDKEYVKELIIKVFGFSRGAAAARSFLTTTEKTFKKNYPKAKITYAFAGLFDTVSSYEPEGYFGKFGSAASHNFDNDVKELGLKLDGMVKKVIHLTAENEYRKNFSLTTIASSIAAGVGFEFQIPGAHSDVGGGYEEYEHLEKRVIRPYYKKKQDWINEGWYTERQIKSAGQTYIGTRELKNSYQFIPLAIMMYFAKKNGVKFEGFDTSKQNKDFEVIPELENVKNKLLNLAIEKEGAISLKTKLNNIHELKYIRNHYLHISANDDSLGMDTNRPDGPTTMKRTIIEDNA</sequence>